<dbReference type="AlphaFoldDB" id="A0AAV8YVD9"/>
<gene>
    <name evidence="1" type="ORF">NQ314_007047</name>
</gene>
<organism evidence="1 2">
    <name type="scientific">Rhamnusium bicolor</name>
    <dbReference type="NCBI Taxonomy" id="1586634"/>
    <lineage>
        <taxon>Eukaryota</taxon>
        <taxon>Metazoa</taxon>
        <taxon>Ecdysozoa</taxon>
        <taxon>Arthropoda</taxon>
        <taxon>Hexapoda</taxon>
        <taxon>Insecta</taxon>
        <taxon>Pterygota</taxon>
        <taxon>Neoptera</taxon>
        <taxon>Endopterygota</taxon>
        <taxon>Coleoptera</taxon>
        <taxon>Polyphaga</taxon>
        <taxon>Cucujiformia</taxon>
        <taxon>Chrysomeloidea</taxon>
        <taxon>Cerambycidae</taxon>
        <taxon>Lepturinae</taxon>
        <taxon>Rhagiini</taxon>
        <taxon>Rhamnusium</taxon>
    </lineage>
</organism>
<name>A0AAV8YVD9_9CUCU</name>
<evidence type="ECO:0000313" key="2">
    <source>
        <dbReference type="Proteomes" id="UP001162156"/>
    </source>
</evidence>
<protein>
    <submittedName>
        <fullName evidence="1">Uncharacterized protein</fullName>
    </submittedName>
</protein>
<dbReference type="Proteomes" id="UP001162156">
    <property type="component" value="Unassembled WGS sequence"/>
</dbReference>
<evidence type="ECO:0000313" key="1">
    <source>
        <dbReference type="EMBL" id="KAJ8954647.1"/>
    </source>
</evidence>
<sequence>MGKWRTMYPRDFTGSELDREKQDSTVCINCIPACSDTSYAIKSQTMDLFQNGYCVHLYFFNRYLVNTLSAESNIHFSHGYRIFK</sequence>
<accession>A0AAV8YVD9</accession>
<comment type="caution">
    <text evidence="1">The sequence shown here is derived from an EMBL/GenBank/DDBJ whole genome shotgun (WGS) entry which is preliminary data.</text>
</comment>
<dbReference type="EMBL" id="JANEYF010001909">
    <property type="protein sequence ID" value="KAJ8954647.1"/>
    <property type="molecule type" value="Genomic_DNA"/>
</dbReference>
<proteinExistence type="predicted"/>
<keyword evidence="2" id="KW-1185">Reference proteome</keyword>
<reference evidence="1" key="1">
    <citation type="journal article" date="2023" name="Insect Mol. Biol.">
        <title>Genome sequencing provides insights into the evolution of gene families encoding plant cell wall-degrading enzymes in longhorned beetles.</title>
        <authorList>
            <person name="Shin N.R."/>
            <person name="Okamura Y."/>
            <person name="Kirsch R."/>
            <person name="Pauchet Y."/>
        </authorList>
    </citation>
    <scope>NUCLEOTIDE SEQUENCE</scope>
    <source>
        <strain evidence="1">RBIC_L_NR</strain>
    </source>
</reference>